<feature type="compositionally biased region" description="Low complexity" evidence="1">
    <location>
        <begin position="42"/>
        <end position="51"/>
    </location>
</feature>
<sequence length="1454" mass="156343">MAPNQDSSSARKRAPLDSLDARQSKARRTANSAPSRPVVAESSADSLLNDSGSNDDGFVFVGLEDPARFGNAPLLGQPLFLPGSDDEVSTVDPALLGHADIPSSNNSVQSGANAPANVAPVQSTATIVAPTVSTAPQHNALPTVSAGAVVQQTGVAPSILTPVVEPTGAANTQPNVAAPAAPSVLALAAEAPGAANTQPDLAAPAAPSILAPVAQATVAGNVQPDVSATTLPNAAAQATPAVPGNAIVQPLAPHMAVAIPNTTRATLMAAALMGLGSTRLEHCNDVLVNRVTGIHRWKEEDRFRYPLSDIPPGATWGPPLPFDKPDELLCAARSASALKFHFVAELSRFVLADRDGSALDQVSINVVPMSSSVRAAAETHVEHMSKPSTTVPVSYWGPGQIRVRTWTSTYGKAPNQFTNIFDAQTSFRPYGGMDRLQVGDLGARDLVIVECQIRRYKIDKKKEETGWHKWIAYHDLLSISLLQKAPAARKNCPLLKMGFSPWPEGATTNDFEVPPWSVKEVCKTRVHWIVPPSLFPVKSKAKWTKFCLRPHLGTLAWVECAQGEKAKAAYARYDRANLRKLYFNEAWQTMYPGIVQSETWGYPVPQFAFIGLDAERYVPVQASSWMYPTARPLRPTYDSPPTPTASELPLLPATAPGVSPANFTCRMMFTFPAETPSNVLVVNGPLPLLARSLIRSFRLESIPAAVASVYWEGSTWLCMPTVTDALMAFCTLASPSLQLETVTFGVRADFERAFSSGDNAMVWKNEAKASRLEAPQPARRVADVRRSCRRSSLANEQLSEDKRYSFLADLQLNASVPFRTMYGVQSAQPVAHLFSDGGVSPQYVVARWLASEQDSPFSSPLTPLSFASADDDDVEPFILDPLTSPLTPITPATPANRDKDEDVEVLRLDPERSPQAEVEHSTGLVKPPPDDGTSARGQLERVGEENSDAWVSSPSSSPHTPSSLPCTSVQYTDVDHFLPSESQPPSHSAQMDTEFLDASMPCPTSSSVPAIEVDNYLPQHTTQSSPETCAPVPTPTASLSAEPTSPQAEVAHSTGVVRAAPDDSCDQLVRVGEENDDDLIQSASSSSDTSTLPSASVRYADTNHFLPSESQPPSHSAQDTEFLDASMPCPPTSSVPANEVDNHLPQYPSQSPPVHYGETRAPVPAPSASLSSAPTDNLLESGLHQSSCPALLDADCLSRALGESQADEQGDPPLMDLDIVYEQAEGRDAPNALREQPPYVDGQNGFDLPVFKSQREGSWTVPMMNAPSHSPTLMPFMDSDRGGVWLCQPFLVGKRVDVVVTQRTRGGTSKRQQDAVGSCGFVELTRPLQFCDLKKKIAVRVGPLADKVSYEPEFLLPMRTAYHPPHLELDVCLSMSPVPLRVIIMGADCSGSVAYIGEYAETIPSARSALHLPGYTAVRFSRWSRWYGLITTVHINALVRSFNVDGVSTSSTIF</sequence>
<feature type="compositionally biased region" description="Polar residues" evidence="1">
    <location>
        <begin position="1108"/>
        <end position="1119"/>
    </location>
</feature>
<keyword evidence="3" id="KW-1185">Reference proteome</keyword>
<feature type="region of interest" description="Disordered" evidence="1">
    <location>
        <begin position="875"/>
        <end position="967"/>
    </location>
</feature>
<reference evidence="2 3" key="1">
    <citation type="journal article" date="2024" name="J Genomics">
        <title>Draft genome sequencing and assembly of Favolaschia claudopus CIRM-BRFM 2984 isolated from oak limbs.</title>
        <authorList>
            <person name="Navarro D."/>
            <person name="Drula E."/>
            <person name="Chaduli D."/>
            <person name="Cazenave R."/>
            <person name="Ahrendt S."/>
            <person name="Wang J."/>
            <person name="Lipzen A."/>
            <person name="Daum C."/>
            <person name="Barry K."/>
            <person name="Grigoriev I.V."/>
            <person name="Favel A."/>
            <person name="Rosso M.N."/>
            <person name="Martin F."/>
        </authorList>
    </citation>
    <scope>NUCLEOTIDE SEQUENCE [LARGE SCALE GENOMIC DNA]</scope>
    <source>
        <strain evidence="2 3">CIRM-BRFM 2984</strain>
    </source>
</reference>
<feature type="region of interest" description="Disordered" evidence="1">
    <location>
        <begin position="1104"/>
        <end position="1178"/>
    </location>
</feature>
<accession>A0AAW0BBT9</accession>
<feature type="compositionally biased region" description="Basic and acidic residues" evidence="1">
    <location>
        <begin position="896"/>
        <end position="920"/>
    </location>
</feature>
<protein>
    <submittedName>
        <fullName evidence="2">Uncharacterized protein</fullName>
    </submittedName>
</protein>
<name>A0AAW0BBT9_9AGAR</name>
<comment type="caution">
    <text evidence="2">The sequence shown here is derived from an EMBL/GenBank/DDBJ whole genome shotgun (WGS) entry which is preliminary data.</text>
</comment>
<feature type="compositionally biased region" description="Low complexity" evidence="1">
    <location>
        <begin position="952"/>
        <end position="967"/>
    </location>
</feature>
<organism evidence="2 3">
    <name type="scientific">Favolaschia claudopus</name>
    <dbReference type="NCBI Taxonomy" id="2862362"/>
    <lineage>
        <taxon>Eukaryota</taxon>
        <taxon>Fungi</taxon>
        <taxon>Dikarya</taxon>
        <taxon>Basidiomycota</taxon>
        <taxon>Agaricomycotina</taxon>
        <taxon>Agaricomycetes</taxon>
        <taxon>Agaricomycetidae</taxon>
        <taxon>Agaricales</taxon>
        <taxon>Marasmiineae</taxon>
        <taxon>Mycenaceae</taxon>
        <taxon>Favolaschia</taxon>
    </lineage>
</organism>
<evidence type="ECO:0000313" key="3">
    <source>
        <dbReference type="Proteomes" id="UP001362999"/>
    </source>
</evidence>
<dbReference type="EMBL" id="JAWWNJ010000037">
    <property type="protein sequence ID" value="KAK7022626.1"/>
    <property type="molecule type" value="Genomic_DNA"/>
</dbReference>
<proteinExistence type="predicted"/>
<evidence type="ECO:0000256" key="1">
    <source>
        <dbReference type="SAM" id="MobiDB-lite"/>
    </source>
</evidence>
<feature type="region of interest" description="Disordered" evidence="1">
    <location>
        <begin position="1"/>
        <end position="51"/>
    </location>
</feature>
<evidence type="ECO:0000313" key="2">
    <source>
        <dbReference type="EMBL" id="KAK7022626.1"/>
    </source>
</evidence>
<feature type="compositionally biased region" description="Polar residues" evidence="1">
    <location>
        <begin position="1035"/>
        <end position="1047"/>
    </location>
</feature>
<dbReference type="Proteomes" id="UP001362999">
    <property type="component" value="Unassembled WGS sequence"/>
</dbReference>
<feature type="region of interest" description="Disordered" evidence="1">
    <location>
        <begin position="1020"/>
        <end position="1062"/>
    </location>
</feature>
<gene>
    <name evidence="2" type="ORF">R3P38DRAFT_3196026</name>
</gene>